<dbReference type="PANTHER" id="PTHR14146">
    <property type="entry name" value="EXOCYST COMPLEX COMPONENT 4"/>
    <property type="match status" value="1"/>
</dbReference>
<dbReference type="GO" id="GO:0006612">
    <property type="term" value="P:protein targeting to membrane"/>
    <property type="evidence" value="ECO:0007669"/>
    <property type="project" value="UniProtKB-UniRule"/>
</dbReference>
<name>H2AYV7_KAZAF</name>
<comment type="function">
    <text evidence="4">Component of the exocyst complex involved in the docking of exocytic vesicles with fusion sites on the plasma membrane.</text>
</comment>
<dbReference type="GO" id="GO:0090522">
    <property type="term" value="P:vesicle tethering involved in exocytosis"/>
    <property type="evidence" value="ECO:0007669"/>
    <property type="project" value="UniProtKB-UniRule"/>
</dbReference>
<dbReference type="InterPro" id="IPR007191">
    <property type="entry name" value="Sec8_exocyst_N"/>
</dbReference>
<feature type="domain" description="Exocyst complex component Sec8 middle helical bundle" evidence="6">
    <location>
        <begin position="307"/>
        <end position="541"/>
    </location>
</feature>
<dbReference type="GO" id="GO:0015031">
    <property type="term" value="P:protein transport"/>
    <property type="evidence" value="ECO:0007669"/>
    <property type="project" value="UniProtKB-KW"/>
</dbReference>
<dbReference type="InterPro" id="IPR048630">
    <property type="entry name" value="Sec8_M"/>
</dbReference>
<evidence type="ECO:0000256" key="3">
    <source>
        <dbReference type="ARBA" id="ARBA00022927"/>
    </source>
</evidence>
<evidence type="ECO:0000259" key="6">
    <source>
        <dbReference type="Pfam" id="PF20652"/>
    </source>
</evidence>
<keyword evidence="1 4" id="KW-0813">Transport</keyword>
<dbReference type="InParanoid" id="H2AYV7"/>
<dbReference type="GO" id="GO:0005935">
    <property type="term" value="C:cellular bud neck"/>
    <property type="evidence" value="ECO:0007669"/>
    <property type="project" value="EnsemblFungi"/>
</dbReference>
<accession>H2AYV7</accession>
<dbReference type="GO" id="GO:0000131">
    <property type="term" value="C:incipient cellular bud site"/>
    <property type="evidence" value="ECO:0007669"/>
    <property type="project" value="EnsemblFungi"/>
</dbReference>
<dbReference type="RefSeq" id="XP_003958648.1">
    <property type="nucleotide sequence ID" value="XM_003958599.1"/>
</dbReference>
<dbReference type="PANTHER" id="PTHR14146:SF0">
    <property type="entry name" value="EXOCYST COMPLEX COMPONENT 4"/>
    <property type="match status" value="1"/>
</dbReference>
<evidence type="ECO:0000256" key="4">
    <source>
        <dbReference type="RuleBase" id="RU367079"/>
    </source>
</evidence>
<evidence type="ECO:0000313" key="7">
    <source>
        <dbReference type="EMBL" id="CCF59513.1"/>
    </source>
</evidence>
<organism evidence="7 8">
    <name type="scientific">Kazachstania africana (strain ATCC 22294 / BCRC 22015 / CBS 2517 / CECT 1963 / NBRC 1671 / NRRL Y-8276)</name>
    <name type="common">Yeast</name>
    <name type="synonym">Kluyveromyces africanus</name>
    <dbReference type="NCBI Taxonomy" id="1071382"/>
    <lineage>
        <taxon>Eukaryota</taxon>
        <taxon>Fungi</taxon>
        <taxon>Dikarya</taxon>
        <taxon>Ascomycota</taxon>
        <taxon>Saccharomycotina</taxon>
        <taxon>Saccharomycetes</taxon>
        <taxon>Saccharomycetales</taxon>
        <taxon>Saccharomycetaceae</taxon>
        <taxon>Kazachstania</taxon>
    </lineage>
</organism>
<dbReference type="AlphaFoldDB" id="H2AYV7"/>
<reference evidence="7 8" key="1">
    <citation type="journal article" date="2011" name="Proc. Natl. Acad. Sci. U.S.A.">
        <title>Evolutionary erosion of yeast sex chromosomes by mating-type switching accidents.</title>
        <authorList>
            <person name="Gordon J.L."/>
            <person name="Armisen D."/>
            <person name="Proux-Wera E."/>
            <person name="Oheigeartaigh S.S."/>
            <person name="Byrne K.P."/>
            <person name="Wolfe K.H."/>
        </authorList>
    </citation>
    <scope>NUCLEOTIDE SEQUENCE [LARGE SCALE GENOMIC DNA]</scope>
    <source>
        <strain evidence="8">ATCC 22294 / BCRC 22015 / CBS 2517 / CECT 1963 / NBRC 1671 / NRRL Y-8276</strain>
    </source>
</reference>
<dbReference type="InterPro" id="IPR039682">
    <property type="entry name" value="Sec8/EXOC4"/>
</dbReference>
<dbReference type="FunCoup" id="H2AYV7">
    <property type="interactions" value="320"/>
</dbReference>
<evidence type="ECO:0000256" key="2">
    <source>
        <dbReference type="ARBA" id="ARBA00022483"/>
    </source>
</evidence>
<dbReference type="GO" id="GO:0000145">
    <property type="term" value="C:exocyst"/>
    <property type="evidence" value="ECO:0007669"/>
    <property type="project" value="UniProtKB-UniRule"/>
</dbReference>
<dbReference type="eggNOG" id="KOG3691">
    <property type="taxonomic scope" value="Eukaryota"/>
</dbReference>
<proteinExistence type="inferred from homology"/>
<gene>
    <name evidence="7" type="primary">KAFR0H01030</name>
    <name evidence="7" type="ORF">KAFR_0H01030</name>
</gene>
<evidence type="ECO:0000313" key="8">
    <source>
        <dbReference type="Proteomes" id="UP000005220"/>
    </source>
</evidence>
<comment type="similarity">
    <text evidence="4">Belongs to the SEC8 family.</text>
</comment>
<evidence type="ECO:0000256" key="1">
    <source>
        <dbReference type="ARBA" id="ARBA00022448"/>
    </source>
</evidence>
<dbReference type="GO" id="GO:0048309">
    <property type="term" value="P:endoplasmic reticulum inheritance"/>
    <property type="evidence" value="ECO:0007669"/>
    <property type="project" value="EnsemblFungi"/>
</dbReference>
<sequence length="1024" mass="117381">MDSLAPPQGRRRRALSINNPSEGEQIARNGTLDTLENDLGLVKVQWNKVLSDKSNPLELALAFLDDTSVGLSHRYEEFNQLQERIASDLKAVVNEHSQAFNANVASYSQTVSALTDAQEMTSDIKRDLKAANDNITIRKGSLDELNEMSVHYAKTIENASLVEELLQISEKIEDSIRKEEYKNVQKLLDRGFVLLNMSDLRDIKLLQPIRHQLELQEHTLFQNMIEEVHNIIYSKKEFANVVSNILETVSIAQNGFTSLENYLYNISNIDISKQSIEINHKLEAFVTNLKQDPGYYQNIATISHEGEPSEYVRLYALLSSVKDINKLPNMLSILLDRCKEEVHILIQKCVDKVRFSHPTLLKLKTNPNNFNDFGLSINDLLSLIMRECFWEIFVKLLLAIQRHKAIFEIANSLQMTSGNPHQYRFNDIWKKMLDELDTLLSRYLFDGSLSQNDVPPTEKNGQQRKHTRQLFSLQDNLGDNSIAKEHVGELKSLLKDIFVGFTTSTNIDLDSVYIEDDFFEQEEPLLPPSVFNIKVILEPFLLFSKATATFISTELLNDSVQPPMAVFSNFMEARWLPALETTFTYLFQKKVQSNNPYALEKVGERRSVFKAATDFKILFQNVLYVLNTSNIYRGQFTEVVLSLLSRFSVYYSNIIENLIGRSKNKISKTKILSVWLKDDDLMKTEREFLLQDGSKGSLDSQTETSLLFKFCDQFYVKNKGINSSDLFNTLTLDASIYLTSTICWILSWLPDLEKPTEQSSEEQSTSTFEGDADEIRNHWALSEYGNLEALDKNLSLRLLSNKVSSLRLNKLVHEFIEMKYRLLSILRFDIRTRSIYRIGKFFQLTKIWNSDVGSIELDQNIGILLNELKTIENKLKEELPVEEKDKIFTGLDDVNTFAFIKGANSITVLNNNGIKRILRNINVLQHTLRNLYFKPAEITMGNAISFYTLAGSSEATLLNKIQSKELSFCSVEDLKTILRLQYSEELTRQVKRHGPNGNRTASNPVNKRYTEALAKIEQLEENAI</sequence>
<dbReference type="STRING" id="1071382.H2AYV7"/>
<protein>
    <recommendedName>
        <fullName evidence="4">Exocyst complex component Sec8</fullName>
    </recommendedName>
</protein>
<feature type="domain" description="Exocyst complex component Sec8 N-terminal" evidence="5">
    <location>
        <begin position="35"/>
        <end position="174"/>
    </location>
</feature>
<dbReference type="Pfam" id="PF04048">
    <property type="entry name" value="Sec8_N"/>
    <property type="match status" value="1"/>
</dbReference>
<dbReference type="HOGENOM" id="CLU_004025_2_0_1"/>
<dbReference type="GO" id="GO:0006904">
    <property type="term" value="P:vesicle docking involved in exocytosis"/>
    <property type="evidence" value="ECO:0007669"/>
    <property type="project" value="InterPro"/>
</dbReference>
<dbReference type="GO" id="GO:0006893">
    <property type="term" value="P:Golgi to plasma membrane transport"/>
    <property type="evidence" value="ECO:0007669"/>
    <property type="project" value="EnsemblFungi"/>
</dbReference>
<dbReference type="GO" id="GO:0048313">
    <property type="term" value="P:Golgi inheritance"/>
    <property type="evidence" value="ECO:0007669"/>
    <property type="project" value="EnsemblFungi"/>
</dbReference>
<dbReference type="KEGG" id="kaf:KAFR_0H01030"/>
<dbReference type="EMBL" id="HE650828">
    <property type="protein sequence ID" value="CCF59513.1"/>
    <property type="molecule type" value="Genomic_DNA"/>
</dbReference>
<dbReference type="GO" id="GO:0005934">
    <property type="term" value="C:cellular bud tip"/>
    <property type="evidence" value="ECO:0007669"/>
    <property type="project" value="EnsemblFungi"/>
</dbReference>
<keyword evidence="3 4" id="KW-0653">Protein transport</keyword>
<dbReference type="Proteomes" id="UP000005220">
    <property type="component" value="Chromosome 8"/>
</dbReference>
<dbReference type="GeneID" id="13887510"/>
<evidence type="ECO:0000259" key="5">
    <source>
        <dbReference type="Pfam" id="PF04048"/>
    </source>
</evidence>
<keyword evidence="2 4" id="KW-0268">Exocytosis</keyword>
<dbReference type="Pfam" id="PF20652">
    <property type="entry name" value="Sec8_C"/>
    <property type="match status" value="1"/>
</dbReference>
<dbReference type="OrthoDB" id="272977at2759"/>
<keyword evidence="8" id="KW-1185">Reference proteome</keyword>